<reference evidence="2" key="3">
    <citation type="journal article" date="2018" name="Mol. Plant Microbe Interact.">
        <title>Genome sequence resources for the wheat stripe rust pathogen (Puccinia striiformis f. sp. tritici) and the barley stripe rust pathogen (Puccinia striiformis f. sp. hordei).</title>
        <authorList>
            <person name="Xia C."/>
            <person name="Wang M."/>
            <person name="Yin C."/>
            <person name="Cornejo O.E."/>
            <person name="Hulbert S.H."/>
            <person name="Chen X."/>
        </authorList>
    </citation>
    <scope>NUCLEOTIDE SEQUENCE [LARGE SCALE GENOMIC DNA]</scope>
    <source>
        <strain evidence="2">93TX-2</strain>
    </source>
</reference>
<protein>
    <submittedName>
        <fullName evidence="1">Uncharacterized protein</fullName>
    </submittedName>
</protein>
<comment type="caution">
    <text evidence="1">The sequence shown here is derived from an EMBL/GenBank/DDBJ whole genome shotgun (WGS) entry which is preliminary data.</text>
</comment>
<feature type="non-terminal residue" evidence="1">
    <location>
        <position position="1"/>
    </location>
</feature>
<evidence type="ECO:0000313" key="2">
    <source>
        <dbReference type="Proteomes" id="UP000238274"/>
    </source>
</evidence>
<dbReference type="VEuPathDB" id="FungiDB:PSHT_08915"/>
<dbReference type="VEuPathDB" id="FungiDB:PSTT_07023"/>
<feature type="non-terminal residue" evidence="1">
    <location>
        <position position="340"/>
    </location>
</feature>
<name>A0A2S4VK33_9BASI</name>
<sequence>GLSDPSALNVEPPPSCHLLTSSKLTVAKPPNMTSSSRMPRTSWTTQQIAWNHDGDEGHPPSITVLLNWLERDNNYKRWRQDTTKVVIRWEVVAELKAHGIAHRNGAVCCLLFQSLDSFAFPAHMRMICKHWTGLDPLMGPLMTHADELLSGSSAAFEPIPAAGDWPETLINPLNCVHISLIAMTTRRAPRLGVSWDTDATDLHPSSIIILIDWLGANNNYSRYRGAHCKRMVLLEIERHLLMQGIEIVPFEAQEFVDRLRNSYKNTYAWCYHMIQERETGRFASIDVIDFESELAISAHGLAKAYMAIHSYLANYVLDCQLVCIAYAHTGAGFINSWIFC</sequence>
<accession>A0A2S4VK33</accession>
<dbReference type="EMBL" id="PKSM01000123">
    <property type="protein sequence ID" value="POW09914.1"/>
    <property type="molecule type" value="Genomic_DNA"/>
</dbReference>
<dbReference type="Proteomes" id="UP000238274">
    <property type="component" value="Unassembled WGS sequence"/>
</dbReference>
<dbReference type="AlphaFoldDB" id="A0A2S4VK33"/>
<organism evidence="1 2">
    <name type="scientific">Puccinia striiformis</name>
    <dbReference type="NCBI Taxonomy" id="27350"/>
    <lineage>
        <taxon>Eukaryota</taxon>
        <taxon>Fungi</taxon>
        <taxon>Dikarya</taxon>
        <taxon>Basidiomycota</taxon>
        <taxon>Pucciniomycotina</taxon>
        <taxon>Pucciniomycetes</taxon>
        <taxon>Pucciniales</taxon>
        <taxon>Pucciniaceae</taxon>
        <taxon>Puccinia</taxon>
    </lineage>
</organism>
<dbReference type="PANTHER" id="PTHR33324">
    <property type="entry name" value="EXPRESSED PROTEIN"/>
    <property type="match status" value="1"/>
</dbReference>
<keyword evidence="2" id="KW-1185">Reference proteome</keyword>
<reference evidence="1 2" key="1">
    <citation type="submission" date="2017-12" db="EMBL/GenBank/DDBJ databases">
        <title>Gene loss provides genomic basis for host adaptation in cereal stripe rust fungi.</title>
        <authorList>
            <person name="Xia C."/>
        </authorList>
    </citation>
    <scope>NUCLEOTIDE SEQUENCE [LARGE SCALE GENOMIC DNA]</scope>
    <source>
        <strain evidence="1 2">93TX-2</strain>
    </source>
</reference>
<proteinExistence type="predicted"/>
<evidence type="ECO:0000313" key="1">
    <source>
        <dbReference type="EMBL" id="POW09914.1"/>
    </source>
</evidence>
<reference evidence="2" key="2">
    <citation type="journal article" date="2018" name="BMC Genomics">
        <title>Genomic insights into host adaptation between the wheat stripe rust pathogen (Puccinia striiformis f. sp. tritici) and the barley stripe rust pathogen (Puccinia striiformis f. sp. hordei).</title>
        <authorList>
            <person name="Xia C."/>
            <person name="Wang M."/>
            <person name="Yin C."/>
            <person name="Cornejo O.E."/>
            <person name="Hulbert S.H."/>
            <person name="Chen X."/>
        </authorList>
    </citation>
    <scope>NUCLEOTIDE SEQUENCE [LARGE SCALE GENOMIC DNA]</scope>
    <source>
        <strain evidence="2">93TX-2</strain>
    </source>
</reference>
<gene>
    <name evidence="1" type="ORF">PSHT_08915</name>
</gene>
<dbReference type="PANTHER" id="PTHR33324:SF2">
    <property type="entry name" value="MYB_SANT-LIKE DNA-BINDING DOMAIN-CONTAINING PROTEIN"/>
    <property type="match status" value="1"/>
</dbReference>